<dbReference type="InterPro" id="IPR004794">
    <property type="entry name" value="Eubact_RibD"/>
</dbReference>
<evidence type="ECO:0000259" key="9">
    <source>
        <dbReference type="PROSITE" id="PS51747"/>
    </source>
</evidence>
<evidence type="ECO:0000256" key="7">
    <source>
        <dbReference type="ARBA" id="ARBA00023002"/>
    </source>
</evidence>
<dbReference type="UniPathway" id="UPA00275">
    <property type="reaction ID" value="UER00401"/>
</dbReference>
<keyword evidence="5" id="KW-0862">Zinc</keyword>
<dbReference type="PANTHER" id="PTHR38011">
    <property type="entry name" value="DIHYDROFOLATE REDUCTASE FAMILY PROTEIN (AFU_ORTHOLOGUE AFUA_8G06820)"/>
    <property type="match status" value="1"/>
</dbReference>
<dbReference type="GO" id="GO:0008835">
    <property type="term" value="F:diaminohydroxyphosphoribosylaminopyrimidine deaminase activity"/>
    <property type="evidence" value="ECO:0007669"/>
    <property type="project" value="InterPro"/>
</dbReference>
<dbReference type="PANTHER" id="PTHR38011:SF7">
    <property type="entry name" value="2,5-DIAMINO-6-RIBOSYLAMINO-4(3H)-PYRIMIDINONE 5'-PHOSPHATE REDUCTASE"/>
    <property type="match status" value="1"/>
</dbReference>
<feature type="domain" description="CMP/dCMP-type deaminase" evidence="9">
    <location>
        <begin position="1"/>
        <end position="124"/>
    </location>
</feature>
<dbReference type="Pfam" id="PF00383">
    <property type="entry name" value="dCMP_cyt_deam_1"/>
    <property type="match status" value="1"/>
</dbReference>
<name>A0A094QUN8_9ZZZZ</name>
<dbReference type="PIRSF" id="PIRSF006769">
    <property type="entry name" value="RibD"/>
    <property type="match status" value="1"/>
</dbReference>
<dbReference type="SUPFAM" id="SSF53927">
    <property type="entry name" value="Cytidine deaminase-like"/>
    <property type="match status" value="1"/>
</dbReference>
<keyword evidence="8" id="KW-0511">Multifunctional enzyme</keyword>
<dbReference type="InterPro" id="IPR016192">
    <property type="entry name" value="APOBEC/CMP_deaminase_Zn-bd"/>
</dbReference>
<dbReference type="InterPro" id="IPR024072">
    <property type="entry name" value="DHFR-like_dom_sf"/>
</dbReference>
<evidence type="ECO:0000256" key="4">
    <source>
        <dbReference type="ARBA" id="ARBA00022723"/>
    </source>
</evidence>
<dbReference type="SUPFAM" id="SSF53597">
    <property type="entry name" value="Dihydrofolate reductase-like"/>
    <property type="match status" value="1"/>
</dbReference>
<dbReference type="InterPro" id="IPR016193">
    <property type="entry name" value="Cytidine_deaminase-like"/>
</dbReference>
<dbReference type="Pfam" id="PF01872">
    <property type="entry name" value="RibD_C"/>
    <property type="match status" value="1"/>
</dbReference>
<keyword evidence="4" id="KW-0479">Metal-binding</keyword>
<reference evidence="10" key="1">
    <citation type="submission" date="2014-05" db="EMBL/GenBank/DDBJ databases">
        <title>Key roles for freshwater Actinobacteria revealed by deep metagenomic sequencing.</title>
        <authorList>
            <person name="Ghai R."/>
            <person name="Mizuno C.M."/>
            <person name="Picazo A."/>
            <person name="Camacho A."/>
            <person name="Rodriguez-Valera F."/>
        </authorList>
    </citation>
    <scope>NUCLEOTIDE SEQUENCE</scope>
</reference>
<keyword evidence="7" id="KW-0560">Oxidoreductase</keyword>
<dbReference type="EMBL" id="JNSK01000032">
    <property type="protein sequence ID" value="KGA17996.1"/>
    <property type="molecule type" value="Genomic_DNA"/>
</dbReference>
<comment type="pathway">
    <text evidence="1">Cofactor biosynthesis; riboflavin biosynthesis; 5-amino-6-(D-ribitylamino)uracil from GTP: step 2/4.</text>
</comment>
<organism evidence="10">
    <name type="scientific">freshwater metagenome</name>
    <dbReference type="NCBI Taxonomy" id="449393"/>
    <lineage>
        <taxon>unclassified sequences</taxon>
        <taxon>metagenomes</taxon>
        <taxon>ecological metagenomes</taxon>
    </lineage>
</organism>
<dbReference type="CDD" id="cd01284">
    <property type="entry name" value="Riboflavin_deaminase-reductase"/>
    <property type="match status" value="1"/>
</dbReference>
<dbReference type="GO" id="GO:0008270">
    <property type="term" value="F:zinc ion binding"/>
    <property type="evidence" value="ECO:0007669"/>
    <property type="project" value="InterPro"/>
</dbReference>
<comment type="caution">
    <text evidence="10">The sequence shown here is derived from an EMBL/GenBank/DDBJ whole genome shotgun (WGS) entry which is preliminary data.</text>
</comment>
<sequence length="333" mass="35754">MNASELMQRALLLSENGYGKTYPNPIVGAVITNDAGHVIGEGFHQRQASPDHAEVVAIKSAEQSLKGATMYVTLEPCNHTGSTPPCTQAIIDAEFARVVISIRDPHEVASGGVERLRAAGISVDLDILGKEVQFSNRSWLHKIHTGRPRMIWKVAQSADGKIAVGDGSPTWVSSEESRADVQNLRKQSDAILIGTGTALADNPHLIPRNATGGKLPDRIVVGLREIPLTHNLNDANALTHFIKSQNPQEIVSELSAHGYNQVLLECGPTLGNALLTASFIDELIIYRSPNSLGADGLQLFEDERALLASAQLISQSAIGPDTKSHYFIAKRGG</sequence>
<dbReference type="PROSITE" id="PS00903">
    <property type="entry name" value="CYT_DCMP_DEAMINASES_1"/>
    <property type="match status" value="1"/>
</dbReference>
<dbReference type="GO" id="GO:0009231">
    <property type="term" value="P:riboflavin biosynthetic process"/>
    <property type="evidence" value="ECO:0007669"/>
    <property type="project" value="UniProtKB-UniPathway"/>
</dbReference>
<dbReference type="NCBIfam" id="TIGR00326">
    <property type="entry name" value="eubact_ribD"/>
    <property type="match status" value="1"/>
</dbReference>
<dbReference type="InterPro" id="IPR002125">
    <property type="entry name" value="CMP_dCMP_dom"/>
</dbReference>
<protein>
    <recommendedName>
        <fullName evidence="9">CMP/dCMP-type deaminase domain-containing protein</fullName>
    </recommendedName>
</protein>
<evidence type="ECO:0000256" key="1">
    <source>
        <dbReference type="ARBA" id="ARBA00004882"/>
    </source>
</evidence>
<dbReference type="Gene3D" id="3.40.430.10">
    <property type="entry name" value="Dihydrofolate Reductase, subunit A"/>
    <property type="match status" value="1"/>
</dbReference>
<dbReference type="InterPro" id="IPR050765">
    <property type="entry name" value="Riboflavin_Biosynth_HTPR"/>
</dbReference>
<evidence type="ECO:0000256" key="5">
    <source>
        <dbReference type="ARBA" id="ARBA00022833"/>
    </source>
</evidence>
<accession>A0A094QUN8</accession>
<dbReference type="Gene3D" id="3.40.140.10">
    <property type="entry name" value="Cytidine Deaminase, domain 2"/>
    <property type="match status" value="1"/>
</dbReference>
<keyword evidence="6" id="KW-0521">NADP</keyword>
<evidence type="ECO:0000256" key="8">
    <source>
        <dbReference type="ARBA" id="ARBA00023268"/>
    </source>
</evidence>
<dbReference type="InterPro" id="IPR002734">
    <property type="entry name" value="RibDG_C"/>
</dbReference>
<gene>
    <name evidence="10" type="ORF">GM50_10015</name>
</gene>
<comment type="pathway">
    <text evidence="2">Cofactor biosynthesis; riboflavin biosynthesis; 5-amino-6-(D-ribitylamino)uracil from GTP: step 3/4.</text>
</comment>
<evidence type="ECO:0000256" key="6">
    <source>
        <dbReference type="ARBA" id="ARBA00022857"/>
    </source>
</evidence>
<evidence type="ECO:0000313" key="10">
    <source>
        <dbReference type="EMBL" id="KGA17996.1"/>
    </source>
</evidence>
<proteinExistence type="predicted"/>
<dbReference type="GO" id="GO:0008703">
    <property type="term" value="F:5-amino-6-(5-phosphoribosylamino)uracil reductase activity"/>
    <property type="evidence" value="ECO:0007669"/>
    <property type="project" value="InterPro"/>
</dbReference>
<evidence type="ECO:0000256" key="2">
    <source>
        <dbReference type="ARBA" id="ARBA00004910"/>
    </source>
</evidence>
<evidence type="ECO:0000256" key="3">
    <source>
        <dbReference type="ARBA" id="ARBA00022619"/>
    </source>
</evidence>
<dbReference type="AlphaFoldDB" id="A0A094QUN8"/>
<keyword evidence="3" id="KW-0686">Riboflavin biosynthesis</keyword>
<dbReference type="PROSITE" id="PS51747">
    <property type="entry name" value="CYT_DCMP_DEAMINASES_2"/>
    <property type="match status" value="1"/>
</dbReference>